<protein>
    <submittedName>
        <fullName evidence="1">Uncharacterized protein</fullName>
    </submittedName>
</protein>
<dbReference type="EMBL" id="RCHS01000872">
    <property type="protein sequence ID" value="RMX56266.1"/>
    <property type="molecule type" value="Genomic_DNA"/>
</dbReference>
<gene>
    <name evidence="1" type="ORF">pdam_00011445</name>
</gene>
<accession>A0A3M6URG1</accession>
<evidence type="ECO:0000313" key="2">
    <source>
        <dbReference type="Proteomes" id="UP000275408"/>
    </source>
</evidence>
<comment type="caution">
    <text evidence="1">The sequence shown here is derived from an EMBL/GenBank/DDBJ whole genome shotgun (WGS) entry which is preliminary data.</text>
</comment>
<evidence type="ECO:0000313" key="1">
    <source>
        <dbReference type="EMBL" id="RMX56266.1"/>
    </source>
</evidence>
<keyword evidence="2" id="KW-1185">Reference proteome</keyword>
<dbReference type="Proteomes" id="UP000275408">
    <property type="component" value="Unassembled WGS sequence"/>
</dbReference>
<sequence length="67" mass="7325">MVVKDLSRSAMPPQKSVGHPSKINRYCAIDIGSYGGARSSRYEALGKFGEHKRCVRVSLGYASSNSY</sequence>
<organism evidence="1 2">
    <name type="scientific">Pocillopora damicornis</name>
    <name type="common">Cauliflower coral</name>
    <name type="synonym">Millepora damicornis</name>
    <dbReference type="NCBI Taxonomy" id="46731"/>
    <lineage>
        <taxon>Eukaryota</taxon>
        <taxon>Metazoa</taxon>
        <taxon>Cnidaria</taxon>
        <taxon>Anthozoa</taxon>
        <taxon>Hexacorallia</taxon>
        <taxon>Scleractinia</taxon>
        <taxon>Astrocoeniina</taxon>
        <taxon>Pocilloporidae</taxon>
        <taxon>Pocillopora</taxon>
    </lineage>
</organism>
<name>A0A3M6URG1_POCDA</name>
<proteinExistence type="predicted"/>
<reference evidence="1 2" key="1">
    <citation type="journal article" date="2018" name="Sci. Rep.">
        <title>Comparative analysis of the Pocillopora damicornis genome highlights role of immune system in coral evolution.</title>
        <authorList>
            <person name="Cunning R."/>
            <person name="Bay R.A."/>
            <person name="Gillette P."/>
            <person name="Baker A.C."/>
            <person name="Traylor-Knowles N."/>
        </authorList>
    </citation>
    <scope>NUCLEOTIDE SEQUENCE [LARGE SCALE GENOMIC DNA]</scope>
    <source>
        <strain evidence="1">RSMAS</strain>
        <tissue evidence="1">Whole animal</tissue>
    </source>
</reference>
<dbReference type="AlphaFoldDB" id="A0A3M6URG1"/>